<name>A0A8H7F637_AGABI</name>
<feature type="region of interest" description="Disordered" evidence="1">
    <location>
        <begin position="1"/>
        <end position="25"/>
    </location>
</feature>
<dbReference type="EMBL" id="JABXXO010000004">
    <property type="protein sequence ID" value="KAF7778556.1"/>
    <property type="molecule type" value="Genomic_DNA"/>
</dbReference>
<feature type="compositionally biased region" description="Gly residues" evidence="1">
    <location>
        <begin position="58"/>
        <end position="68"/>
    </location>
</feature>
<evidence type="ECO:0000313" key="3">
    <source>
        <dbReference type="Proteomes" id="UP000629468"/>
    </source>
</evidence>
<feature type="region of interest" description="Disordered" evidence="1">
    <location>
        <begin position="46"/>
        <end position="68"/>
    </location>
</feature>
<evidence type="ECO:0000256" key="1">
    <source>
        <dbReference type="SAM" id="MobiDB-lite"/>
    </source>
</evidence>
<dbReference type="Proteomes" id="UP000629468">
    <property type="component" value="Unassembled WGS sequence"/>
</dbReference>
<evidence type="ECO:0000313" key="2">
    <source>
        <dbReference type="EMBL" id="KAF7778556.1"/>
    </source>
</evidence>
<organism evidence="2 3">
    <name type="scientific">Agaricus bisporus var. burnettii</name>
    <dbReference type="NCBI Taxonomy" id="192524"/>
    <lineage>
        <taxon>Eukaryota</taxon>
        <taxon>Fungi</taxon>
        <taxon>Dikarya</taxon>
        <taxon>Basidiomycota</taxon>
        <taxon>Agaricomycotina</taxon>
        <taxon>Agaricomycetes</taxon>
        <taxon>Agaricomycetidae</taxon>
        <taxon>Agaricales</taxon>
        <taxon>Agaricineae</taxon>
        <taxon>Agaricaceae</taxon>
        <taxon>Agaricus</taxon>
    </lineage>
</organism>
<sequence length="68" mass="7527">MPQSSPWLWPLSSPLPRPARSSAWSSFRAVNTPKITDVFEMHGRSLDEYANRDDGVKRTGGGRQGGRA</sequence>
<proteinExistence type="predicted"/>
<feature type="compositionally biased region" description="Basic and acidic residues" evidence="1">
    <location>
        <begin position="46"/>
        <end position="57"/>
    </location>
</feature>
<gene>
    <name evidence="2" type="ORF">Agabi119p4_2901</name>
</gene>
<protein>
    <submittedName>
        <fullName evidence="2">Uncharacterized protein</fullName>
    </submittedName>
</protein>
<reference evidence="2 3" key="1">
    <citation type="journal article" name="Sci. Rep.">
        <title>Telomere-to-telomere assembled and centromere annotated genomes of the two main subspecies of the button mushroom Agaricus bisporus reveal especially polymorphic chromosome ends.</title>
        <authorList>
            <person name="Sonnenberg A.S.M."/>
            <person name="Sedaghat-Telgerd N."/>
            <person name="Lavrijssen B."/>
            <person name="Ohm R.A."/>
            <person name="Hendrickx P.M."/>
            <person name="Scholtmeijer K."/>
            <person name="Baars J.J.P."/>
            <person name="van Peer A."/>
        </authorList>
    </citation>
    <scope>NUCLEOTIDE SEQUENCE [LARGE SCALE GENOMIC DNA]</scope>
    <source>
        <strain evidence="2 3">H119_p4</strain>
    </source>
</reference>
<dbReference type="AlphaFoldDB" id="A0A8H7F637"/>
<accession>A0A8H7F637</accession>
<comment type="caution">
    <text evidence="2">The sequence shown here is derived from an EMBL/GenBank/DDBJ whole genome shotgun (WGS) entry which is preliminary data.</text>
</comment>